<gene>
    <name evidence="1" type="ORF">FBY58_1329</name>
</gene>
<accession>A0A542W2B4</accession>
<reference evidence="1 2" key="1">
    <citation type="submission" date="2019-06" db="EMBL/GenBank/DDBJ databases">
        <title>Genome sequencing of Zymomonas mobilis strains for genetic engineering and biofuel applications.</title>
        <authorList>
            <person name="Teravest M."/>
        </authorList>
    </citation>
    <scope>NUCLEOTIDE SEQUENCE [LARGE SCALE GENOMIC DNA]</scope>
    <source>
        <strain evidence="1 2">AN0101</strain>
    </source>
</reference>
<sequence length="281" mass="31035">MKDRPAILPLGEWPSRKPVLLTVPHAGRFYPEDLLQKLRCEPEKLIIFEDRFADLLVDTAVASGFSALVACSPRVLIDLNRHHLEIDPMMIDPPLSLDSVILTYRSRNGLGLFPNYLSGFGALYHHPIALSEAQHRIENYHLPWHSLIAKALGDIKSHYGAAVLLDIHSMPPLIPDGAGAAADIVIGTAYGHSASSEVAFLAAEIIKKHGLNPVFNKPYAGGYTLDRHGKPSSSRHALQIEINRALYLDDNLYHPSDAVSAIRHLVHDMAETMTHYIEASN</sequence>
<dbReference type="GO" id="GO:0016787">
    <property type="term" value="F:hydrolase activity"/>
    <property type="evidence" value="ECO:0007669"/>
    <property type="project" value="UniProtKB-KW"/>
</dbReference>
<organism evidence="1 2">
    <name type="scientific">Zymomonas mobilis</name>
    <dbReference type="NCBI Taxonomy" id="542"/>
    <lineage>
        <taxon>Bacteria</taxon>
        <taxon>Pseudomonadati</taxon>
        <taxon>Pseudomonadota</taxon>
        <taxon>Alphaproteobacteria</taxon>
        <taxon>Sphingomonadales</taxon>
        <taxon>Zymomonadaceae</taxon>
        <taxon>Zymomonas</taxon>
    </lineage>
</organism>
<dbReference type="Proteomes" id="UP000316887">
    <property type="component" value="Unassembled WGS sequence"/>
</dbReference>
<dbReference type="OrthoDB" id="9802050at2"/>
<evidence type="ECO:0000313" key="2">
    <source>
        <dbReference type="Proteomes" id="UP000316887"/>
    </source>
</evidence>
<comment type="caution">
    <text evidence="1">The sequence shown here is derived from an EMBL/GenBank/DDBJ whole genome shotgun (WGS) entry which is preliminary data.</text>
</comment>
<dbReference type="RefSeq" id="WP_141920077.1">
    <property type="nucleotide sequence ID" value="NZ_VFOF01000001.1"/>
</dbReference>
<protein>
    <submittedName>
        <fullName evidence="1">N-formylglutamate amidohydrolase</fullName>
    </submittedName>
</protein>
<dbReference type="Gene3D" id="3.40.630.40">
    <property type="entry name" value="Zn-dependent exopeptidases"/>
    <property type="match status" value="1"/>
</dbReference>
<dbReference type="SUPFAM" id="SSF53187">
    <property type="entry name" value="Zn-dependent exopeptidases"/>
    <property type="match status" value="1"/>
</dbReference>
<evidence type="ECO:0000313" key="1">
    <source>
        <dbReference type="EMBL" id="TQL17726.1"/>
    </source>
</evidence>
<dbReference type="AlphaFoldDB" id="A0A542W2B4"/>
<dbReference type="Pfam" id="PF05013">
    <property type="entry name" value="FGase"/>
    <property type="match status" value="1"/>
</dbReference>
<keyword evidence="1" id="KW-0378">Hydrolase</keyword>
<dbReference type="InterPro" id="IPR007709">
    <property type="entry name" value="N-FG_amidohydro"/>
</dbReference>
<proteinExistence type="predicted"/>
<name>A0A542W2B4_ZYMMB</name>
<dbReference type="EMBL" id="VFOF01000001">
    <property type="protein sequence ID" value="TQL17726.1"/>
    <property type="molecule type" value="Genomic_DNA"/>
</dbReference>